<dbReference type="EMBL" id="JAAALK010000079">
    <property type="protein sequence ID" value="KAG8097509.1"/>
    <property type="molecule type" value="Genomic_DNA"/>
</dbReference>
<feature type="region of interest" description="Disordered" evidence="1">
    <location>
        <begin position="25"/>
        <end position="48"/>
    </location>
</feature>
<protein>
    <submittedName>
        <fullName evidence="2">Uncharacterized protein</fullName>
    </submittedName>
</protein>
<reference evidence="2" key="1">
    <citation type="journal article" date="2021" name="bioRxiv">
        <title>Whole Genome Assembly and Annotation of Northern Wild Rice, Zizania palustris L., Supports a Whole Genome Duplication in the Zizania Genus.</title>
        <authorList>
            <person name="Haas M."/>
            <person name="Kono T."/>
            <person name="Macchietto M."/>
            <person name="Millas R."/>
            <person name="McGilp L."/>
            <person name="Shao M."/>
            <person name="Duquette J."/>
            <person name="Hirsch C.N."/>
            <person name="Kimball J."/>
        </authorList>
    </citation>
    <scope>NUCLEOTIDE SEQUENCE</scope>
    <source>
        <tissue evidence="2">Fresh leaf tissue</tissue>
    </source>
</reference>
<evidence type="ECO:0000313" key="3">
    <source>
        <dbReference type="Proteomes" id="UP000729402"/>
    </source>
</evidence>
<organism evidence="2 3">
    <name type="scientific">Zizania palustris</name>
    <name type="common">Northern wild rice</name>
    <dbReference type="NCBI Taxonomy" id="103762"/>
    <lineage>
        <taxon>Eukaryota</taxon>
        <taxon>Viridiplantae</taxon>
        <taxon>Streptophyta</taxon>
        <taxon>Embryophyta</taxon>
        <taxon>Tracheophyta</taxon>
        <taxon>Spermatophyta</taxon>
        <taxon>Magnoliopsida</taxon>
        <taxon>Liliopsida</taxon>
        <taxon>Poales</taxon>
        <taxon>Poaceae</taxon>
        <taxon>BOP clade</taxon>
        <taxon>Oryzoideae</taxon>
        <taxon>Oryzeae</taxon>
        <taxon>Zizaniinae</taxon>
        <taxon>Zizania</taxon>
    </lineage>
</organism>
<proteinExistence type="predicted"/>
<name>A0A8J5WXX9_ZIZPA</name>
<comment type="caution">
    <text evidence="2">The sequence shown here is derived from an EMBL/GenBank/DDBJ whole genome shotgun (WGS) entry which is preliminary data.</text>
</comment>
<dbReference type="Proteomes" id="UP000729402">
    <property type="component" value="Unassembled WGS sequence"/>
</dbReference>
<gene>
    <name evidence="2" type="ORF">GUJ93_ZPchr0013g34157</name>
</gene>
<feature type="compositionally biased region" description="Low complexity" evidence="1">
    <location>
        <begin position="26"/>
        <end position="48"/>
    </location>
</feature>
<evidence type="ECO:0000256" key="1">
    <source>
        <dbReference type="SAM" id="MobiDB-lite"/>
    </source>
</evidence>
<reference evidence="2" key="2">
    <citation type="submission" date="2021-02" db="EMBL/GenBank/DDBJ databases">
        <authorList>
            <person name="Kimball J.A."/>
            <person name="Haas M.W."/>
            <person name="Macchietto M."/>
            <person name="Kono T."/>
            <person name="Duquette J."/>
            <person name="Shao M."/>
        </authorList>
    </citation>
    <scope>NUCLEOTIDE SEQUENCE</scope>
    <source>
        <tissue evidence="2">Fresh leaf tissue</tissue>
    </source>
</reference>
<keyword evidence="3" id="KW-1185">Reference proteome</keyword>
<dbReference type="AlphaFoldDB" id="A0A8J5WXX9"/>
<accession>A0A8J5WXX9</accession>
<sequence length="101" mass="10780">MFLEDGPGCLSPNSPKRNAEIRLRFSSTSNSSPASSSPRPGSAAASLRRSVRPSVLLLGTARRQLPPLRRARPSAAAPIHARRRRRVLDVGPSASLACKVV</sequence>
<evidence type="ECO:0000313" key="2">
    <source>
        <dbReference type="EMBL" id="KAG8097509.1"/>
    </source>
</evidence>